<comment type="caution">
    <text evidence="2">The sequence shown here is derived from an EMBL/GenBank/DDBJ whole genome shotgun (WGS) entry which is preliminary data.</text>
</comment>
<protein>
    <submittedName>
        <fullName evidence="2">DUF4387 domain-containing protein</fullName>
    </submittedName>
</protein>
<organism evidence="2 3">
    <name type="scientific">Candidatus Enterococcus moelleringii</name>
    <dbReference type="NCBI Taxonomy" id="2815325"/>
    <lineage>
        <taxon>Bacteria</taxon>
        <taxon>Bacillati</taxon>
        <taxon>Bacillota</taxon>
        <taxon>Bacilli</taxon>
        <taxon>Lactobacillales</taxon>
        <taxon>Enterococcaceae</taxon>
        <taxon>Enterococcus</taxon>
    </lineage>
</organism>
<sequence>MMKLQELAQVIRSKNSGPFEITFDILFKTQEDYQFFIDSNVLTKEVFADLYQIDPEDIITFESFEAARGFKITIPRPWPQGSVGESDMHGSQQYANLLTLELPEKA</sequence>
<dbReference type="Proteomes" id="UP000664601">
    <property type="component" value="Unassembled WGS sequence"/>
</dbReference>
<reference evidence="2 3" key="1">
    <citation type="submission" date="2021-03" db="EMBL/GenBank/DDBJ databases">
        <title>Enterococcal diversity collection.</title>
        <authorList>
            <person name="Gilmore M.S."/>
            <person name="Schwartzman J."/>
            <person name="Van Tyne D."/>
            <person name="Martin M."/>
            <person name="Earl A.M."/>
            <person name="Manson A.L."/>
            <person name="Straub T."/>
            <person name="Salamzade R."/>
            <person name="Saavedra J."/>
            <person name="Lebreton F."/>
            <person name="Prichula J."/>
            <person name="Schaufler K."/>
            <person name="Gaca A."/>
            <person name="Sgardioli B."/>
            <person name="Wagenaar J."/>
            <person name="Strong T."/>
        </authorList>
    </citation>
    <scope>NUCLEOTIDE SEQUENCE [LARGE SCALE GENOMIC DNA]</scope>
    <source>
        <strain evidence="2 3">669A</strain>
    </source>
</reference>
<accession>A0ABS3LCH6</accession>
<evidence type="ECO:0000313" key="2">
    <source>
        <dbReference type="EMBL" id="MBO1306738.1"/>
    </source>
</evidence>
<evidence type="ECO:0000259" key="1">
    <source>
        <dbReference type="Pfam" id="PF14330"/>
    </source>
</evidence>
<keyword evidence="3" id="KW-1185">Reference proteome</keyword>
<proteinExistence type="predicted"/>
<name>A0ABS3LCH6_9ENTE</name>
<dbReference type="Pfam" id="PF14330">
    <property type="entry name" value="DUF4387"/>
    <property type="match status" value="1"/>
</dbReference>
<evidence type="ECO:0000313" key="3">
    <source>
        <dbReference type="Proteomes" id="UP000664601"/>
    </source>
</evidence>
<dbReference type="EMBL" id="JAFREM010000018">
    <property type="protein sequence ID" value="MBO1306738.1"/>
    <property type="molecule type" value="Genomic_DNA"/>
</dbReference>
<dbReference type="InterPro" id="IPR025496">
    <property type="entry name" value="DUF4387"/>
</dbReference>
<feature type="domain" description="DUF4387" evidence="1">
    <location>
        <begin position="4"/>
        <end position="100"/>
    </location>
</feature>
<gene>
    <name evidence="2" type="ORF">JZO70_11230</name>
</gene>